<dbReference type="PANTHER" id="PTHR48195:SF1">
    <property type="entry name" value="RIKEN CDNA 2410002F23 GENE"/>
    <property type="match status" value="1"/>
</dbReference>
<keyword evidence="1" id="KW-0175">Coiled coil</keyword>
<dbReference type="GeneTree" id="ENSGT01030000235340"/>
<feature type="compositionally biased region" description="Basic and acidic residues" evidence="2">
    <location>
        <begin position="149"/>
        <end position="169"/>
    </location>
</feature>
<dbReference type="InterPro" id="IPR053270">
    <property type="entry name" value="Fv1_restriction_factor"/>
</dbReference>
<protein>
    <submittedName>
        <fullName evidence="3">Uncharacterized protein</fullName>
    </submittedName>
</protein>
<evidence type="ECO:0000256" key="1">
    <source>
        <dbReference type="SAM" id="Coils"/>
    </source>
</evidence>
<feature type="region of interest" description="Disordered" evidence="2">
    <location>
        <begin position="502"/>
        <end position="529"/>
    </location>
</feature>
<feature type="region of interest" description="Disordered" evidence="2">
    <location>
        <begin position="146"/>
        <end position="171"/>
    </location>
</feature>
<reference evidence="3" key="3">
    <citation type="submission" date="2025-09" db="UniProtKB">
        <authorList>
            <consortium name="Ensembl"/>
        </authorList>
    </citation>
    <scope>IDENTIFICATION</scope>
    <source>
        <strain evidence="3">broiler</strain>
    </source>
</reference>
<evidence type="ECO:0000313" key="3">
    <source>
        <dbReference type="Ensembl" id="ENSGALP00010017471.1"/>
    </source>
</evidence>
<dbReference type="PANTHER" id="PTHR48195">
    <property type="entry name" value="FRIEND VIRUS SUSCEPTIBILITY PROTEIN 1"/>
    <property type="match status" value="1"/>
</dbReference>
<feature type="coiled-coil region" evidence="1">
    <location>
        <begin position="100"/>
        <end position="127"/>
    </location>
</feature>
<dbReference type="Proteomes" id="UP000000539">
    <property type="component" value="Chromosome W"/>
</dbReference>
<evidence type="ECO:0000256" key="2">
    <source>
        <dbReference type="SAM" id="MobiDB-lite"/>
    </source>
</evidence>
<reference evidence="3" key="1">
    <citation type="submission" date="2020-11" db="EMBL/GenBank/DDBJ databases">
        <title>Gallus gallus (Chicken) genome, bGalGal1, GRCg7b, maternal haplotype autosomes + Z &amp; W.</title>
        <authorList>
            <person name="Warren W."/>
            <person name="Formenti G."/>
            <person name="Fedrigo O."/>
            <person name="Haase B."/>
            <person name="Mountcastle J."/>
            <person name="Balacco J."/>
            <person name="Tracey A."/>
            <person name="Schneider V."/>
            <person name="Okimoto R."/>
            <person name="Cheng H."/>
            <person name="Hawken R."/>
            <person name="Howe K."/>
            <person name="Jarvis E.D."/>
        </authorList>
    </citation>
    <scope>NUCLEOTIDE SEQUENCE [LARGE SCALE GENOMIC DNA]</scope>
    <source>
        <strain evidence="3">Broiler</strain>
    </source>
</reference>
<dbReference type="AlphaFoldDB" id="A0A8V0YEY1"/>
<evidence type="ECO:0000313" key="4">
    <source>
        <dbReference type="Proteomes" id="UP000000539"/>
    </source>
</evidence>
<reference evidence="3" key="2">
    <citation type="submission" date="2025-08" db="UniProtKB">
        <authorList>
            <consortium name="Ensembl"/>
        </authorList>
    </citation>
    <scope>IDENTIFICATION</scope>
    <source>
        <strain evidence="3">broiler</strain>
    </source>
</reference>
<organism evidence="3 4">
    <name type="scientific">Gallus gallus</name>
    <name type="common">Chicken</name>
    <dbReference type="NCBI Taxonomy" id="9031"/>
    <lineage>
        <taxon>Eukaryota</taxon>
        <taxon>Metazoa</taxon>
        <taxon>Chordata</taxon>
        <taxon>Craniata</taxon>
        <taxon>Vertebrata</taxon>
        <taxon>Euteleostomi</taxon>
        <taxon>Archelosauria</taxon>
        <taxon>Archosauria</taxon>
        <taxon>Dinosauria</taxon>
        <taxon>Saurischia</taxon>
        <taxon>Theropoda</taxon>
        <taxon>Coelurosauria</taxon>
        <taxon>Aves</taxon>
        <taxon>Neognathae</taxon>
        <taxon>Galloanserae</taxon>
        <taxon>Galliformes</taxon>
        <taxon>Phasianidae</taxon>
        <taxon>Phasianinae</taxon>
        <taxon>Gallus</taxon>
    </lineage>
</organism>
<dbReference type="Ensembl" id="ENSGALT00010030073.1">
    <property type="protein sequence ID" value="ENSGALP00010017471.1"/>
    <property type="gene ID" value="ENSGALG00010012547.1"/>
</dbReference>
<proteinExistence type="predicted"/>
<accession>A0A8V0YEY1</accession>
<dbReference type="GO" id="GO:0005794">
    <property type="term" value="C:Golgi apparatus"/>
    <property type="evidence" value="ECO:0000318"/>
    <property type="project" value="GO_Central"/>
</dbReference>
<name>A0A8V0YEY1_CHICK</name>
<keyword evidence="4" id="KW-1185">Reference proteome</keyword>
<sequence length="529" mass="59685">MTFLNNFMGWFGRGKASPISEVLPGHILGFLGSPYHGIACIIEKWGPLRDAGNVQESPARLAEYFSSLNKNVLTTRERQLAASTVAWPLLMALNWLNITAEALTDENQLLRDRVEELERQVAILRGKKPNPIIPVQKIRNISLEITGDPIHDNPHELDSENEGTKKSDLEAPLELDPFEIRPVVTQKTKKTQDRPAGLPPDQWPPAQSTLHVTARPYTAAELMDLVQRFRQKPRESVPAWLLRLYDMGAESVVVNGPEISKLASITTHPALRQRLYAAVQHNEENHSLIAWLMAACCATWANKTDIPLNTGLWSSMEDLQNYIRELGMKEAIYEENFESPDMIKFSAGMRDLILQQAPPHQYGTLVSILNPLVASEAIIQQAAQLVADLGETERLRARCIVRMVVEKSDIHPPPRPRRPAPNVIQSGPIRISRKQMFSDLIRAGVQFQKIDGQPNQVLLQLWKQLPNSQRFQRSPKREGVRLIERIPQNTWNLEDFIVPSKKRKPPQVARAATVEPSEEKDLGIAELMA</sequence>
<dbReference type="GO" id="GO:0009615">
    <property type="term" value="P:response to virus"/>
    <property type="evidence" value="ECO:0000318"/>
    <property type="project" value="GO_Central"/>
</dbReference>
<feature type="region of interest" description="Disordered" evidence="2">
    <location>
        <begin position="183"/>
        <end position="208"/>
    </location>
</feature>